<dbReference type="InterPro" id="IPR018754">
    <property type="entry name" value="RovC-like_DNA-bd"/>
</dbReference>
<sequence>MAAPLLRSVPDRPLGGSAGGGWRPLLQLSVPAFAWEFLRRNPDYRSDFAGHTVDVDPRWGLRFPADPALPHAQAGVFWREDVAPGIVLPIVGPAPETSPYLSKPQWEGAPREGEDGLHLRLVAGLQLLFRRPRERSGPVLVVLRFDQEFGLRVRAVQALERAVNSRSAPRSRLTAAQRLRLARSLVALDGFERRDTYRDIARTVFGDEAVEREAWRTASVRDATIRLVRTGRRLMRGGYLKLLWDGL</sequence>
<organism evidence="3 4">
    <name type="scientific">Caulobacter segnis</name>
    <dbReference type="NCBI Taxonomy" id="88688"/>
    <lineage>
        <taxon>Bacteria</taxon>
        <taxon>Pseudomonadati</taxon>
        <taxon>Pseudomonadota</taxon>
        <taxon>Alphaproteobacteria</taxon>
        <taxon>Caulobacterales</taxon>
        <taxon>Caulobacteraceae</taxon>
        <taxon>Caulobacter</taxon>
    </lineage>
</organism>
<feature type="domain" description="T6SS Transcription factor RovC-like DNA binding" evidence="1">
    <location>
        <begin position="145"/>
        <end position="243"/>
    </location>
</feature>
<comment type="caution">
    <text evidence="3">The sequence shown here is derived from an EMBL/GenBank/DDBJ whole genome shotgun (WGS) entry which is preliminary data.</text>
</comment>
<evidence type="ECO:0008006" key="5">
    <source>
        <dbReference type="Google" id="ProtNLM"/>
    </source>
</evidence>
<dbReference type="InterPro" id="IPR045465">
    <property type="entry name" value="Trans_reg_dom"/>
</dbReference>
<evidence type="ECO:0000313" key="4">
    <source>
        <dbReference type="Proteomes" id="UP000249393"/>
    </source>
</evidence>
<name>A0A2W5VBX5_9CAUL</name>
<dbReference type="Pfam" id="PF10074">
    <property type="entry name" value="RovC_DNA-bd"/>
    <property type="match status" value="1"/>
</dbReference>
<reference evidence="3 4" key="1">
    <citation type="submission" date="2017-08" db="EMBL/GenBank/DDBJ databases">
        <title>Infants hospitalized years apart are colonized by the same room-sourced microbial strains.</title>
        <authorList>
            <person name="Brooks B."/>
            <person name="Olm M.R."/>
            <person name="Firek B.A."/>
            <person name="Baker R."/>
            <person name="Thomas B.C."/>
            <person name="Morowitz M.J."/>
            <person name="Banfield J.F."/>
        </authorList>
    </citation>
    <scope>NUCLEOTIDE SEQUENCE [LARGE SCALE GENOMIC DNA]</scope>
    <source>
        <strain evidence="3">S2_003_000_R2_4</strain>
    </source>
</reference>
<protein>
    <recommendedName>
        <fullName evidence="5">DUF2285 domain-containing protein</fullName>
    </recommendedName>
</protein>
<gene>
    <name evidence="3" type="ORF">DI526_11505</name>
</gene>
<dbReference type="Pfam" id="PF20109">
    <property type="entry name" value="Trans_reg_dom"/>
    <property type="match status" value="1"/>
</dbReference>
<evidence type="ECO:0000313" key="3">
    <source>
        <dbReference type="EMBL" id="PZR34106.1"/>
    </source>
</evidence>
<evidence type="ECO:0000259" key="2">
    <source>
        <dbReference type="Pfam" id="PF20109"/>
    </source>
</evidence>
<dbReference type="Proteomes" id="UP000249393">
    <property type="component" value="Unassembled WGS sequence"/>
</dbReference>
<proteinExistence type="predicted"/>
<dbReference type="RefSeq" id="WP_304277787.1">
    <property type="nucleotide sequence ID" value="NZ_QFQZ01000032.1"/>
</dbReference>
<feature type="domain" description="Transcriptional regulator-like" evidence="2">
    <location>
        <begin position="25"/>
        <end position="64"/>
    </location>
</feature>
<dbReference type="AlphaFoldDB" id="A0A2W5VBX5"/>
<accession>A0A2W5VBX5</accession>
<dbReference type="EMBL" id="QFQZ01000032">
    <property type="protein sequence ID" value="PZR34106.1"/>
    <property type="molecule type" value="Genomic_DNA"/>
</dbReference>
<evidence type="ECO:0000259" key="1">
    <source>
        <dbReference type="Pfam" id="PF10074"/>
    </source>
</evidence>